<feature type="region of interest" description="Disordered" evidence="1">
    <location>
        <begin position="23"/>
        <end position="45"/>
    </location>
</feature>
<reference evidence="2" key="1">
    <citation type="submission" date="2016-08" db="EMBL/GenBank/DDBJ databases">
        <authorList>
            <person name="Seilhamer J.J."/>
        </authorList>
    </citation>
    <scope>NUCLEOTIDE SEQUENCE</scope>
    <source>
        <strain evidence="2">86</strain>
    </source>
</reference>
<feature type="compositionally biased region" description="Basic and acidic residues" evidence="1">
    <location>
        <begin position="35"/>
        <end position="45"/>
    </location>
</feature>
<gene>
    <name evidence="2" type="ORF">KL86PLE_41425</name>
</gene>
<evidence type="ECO:0000313" key="2">
    <source>
        <dbReference type="EMBL" id="SCM77620.1"/>
    </source>
</evidence>
<protein>
    <submittedName>
        <fullName evidence="2">Uncharacterized protein</fullName>
    </submittedName>
</protein>
<sequence>MTLRTGKNGRYRSYACSIRARQGDIGCKGRGHPHGQAEPHRGQPH</sequence>
<dbReference type="EMBL" id="FMJD01000008">
    <property type="protein sequence ID" value="SCM77620.1"/>
    <property type="molecule type" value="Genomic_DNA"/>
</dbReference>
<accession>A0A212LJD1</accession>
<dbReference type="RefSeq" id="WP_353884616.1">
    <property type="nucleotide sequence ID" value="NZ_LT608334.1"/>
</dbReference>
<dbReference type="AlphaFoldDB" id="A0A212LJD1"/>
<evidence type="ECO:0000256" key="1">
    <source>
        <dbReference type="SAM" id="MobiDB-lite"/>
    </source>
</evidence>
<organism evidence="2">
    <name type="scientific">uncultured Pleomorphomonas sp</name>
    <dbReference type="NCBI Taxonomy" id="442121"/>
    <lineage>
        <taxon>Bacteria</taxon>
        <taxon>Pseudomonadati</taxon>
        <taxon>Pseudomonadota</taxon>
        <taxon>Alphaproteobacteria</taxon>
        <taxon>Hyphomicrobiales</taxon>
        <taxon>Pleomorphomonadaceae</taxon>
        <taxon>Pleomorphomonas</taxon>
        <taxon>environmental samples</taxon>
    </lineage>
</organism>
<proteinExistence type="predicted"/>
<name>A0A212LJD1_9HYPH</name>